<accession>E0S8W6</accession>
<dbReference type="VEuPathDB" id="MicrosporidiaDB:Eint_091030"/>
<sequence>MASQRILSAVDSINNLLKALPFRPSVRRCHDSFVPKEMVGLLRKRALESTLPILKEIIDGIKLGQKKEDIIDDREICSRREFATGQLRHLRLSMESEFEEGRINKIKDLLNEIEYYEKIGVKPIKKINVGKEMTLKIFQMLSCSGEAPMDPYIGEYLGRRICFFHESPSEIEISSLRTMLRFLQESGGETAGRRGEDQAYEDLE</sequence>
<reference evidence="1 2" key="2">
    <citation type="journal article" date="2012" name="Proc. Natl. Acad. Sci. U.S.A.">
        <title>Gain and loss of multiple functionally related, horizontally transferred genes in the reduced genomes of two microsporidian parasites.</title>
        <authorList>
            <person name="Pombert J.-F."/>
            <person name="Selman M."/>
            <person name="Burki F."/>
            <person name="Bardell F.T."/>
            <person name="Farinelli L."/>
            <person name="Solter L.F."/>
            <person name="Whitman D.W."/>
            <person name="Weiss L.M."/>
            <person name="Corradi N."/>
            <person name="Keeling P.J."/>
        </authorList>
    </citation>
    <scope>NUCLEOTIDE SEQUENCE [LARGE SCALE GENOMIC DNA]</scope>
    <source>
        <strain evidence="1 2">ATCC 50506</strain>
    </source>
</reference>
<dbReference type="HOGENOM" id="CLU_1427970_0_0_1"/>
<name>E0S8W6_ENCIT</name>
<gene>
    <name evidence="1" type="ORF">Eint_091030</name>
</gene>
<reference evidence="1 2" key="1">
    <citation type="journal article" date="2010" name="Nat. Commun.">
        <title>The complete sequence of the smallest known nuclear genome from the microsporidian Encephalitozoon intestinalis.</title>
        <authorList>
            <person name="Corradi N."/>
            <person name="Pombert J.-F."/>
            <person name="Farinelli L."/>
            <person name="Didier E.S."/>
            <person name="Keeling P.J."/>
        </authorList>
    </citation>
    <scope>NUCLEOTIDE SEQUENCE [LARGE SCALE GENOMIC DNA]</scope>
    <source>
        <strain evidence="1 2">ATCC 50506</strain>
    </source>
</reference>
<dbReference type="AlphaFoldDB" id="E0S8W6"/>
<dbReference type="KEGG" id="ein:Eint_091030"/>
<keyword evidence="2" id="KW-1185">Reference proteome</keyword>
<dbReference type="GeneID" id="9698423"/>
<dbReference type="Proteomes" id="UP000002313">
    <property type="component" value="Chromosome IX"/>
</dbReference>
<dbReference type="EMBL" id="CP001950">
    <property type="protein sequence ID" value="ADM12232.2"/>
    <property type="molecule type" value="Genomic_DNA"/>
</dbReference>
<evidence type="ECO:0000313" key="2">
    <source>
        <dbReference type="Proteomes" id="UP000002313"/>
    </source>
</evidence>
<evidence type="ECO:0000313" key="1">
    <source>
        <dbReference type="EMBL" id="ADM12232.2"/>
    </source>
</evidence>
<proteinExistence type="predicted"/>
<dbReference type="RefSeq" id="XP_003073592.2">
    <property type="nucleotide sequence ID" value="XM_003073546.2"/>
</dbReference>
<dbReference type="OrthoDB" id="2192373at2759"/>
<organism evidence="1 2">
    <name type="scientific">Encephalitozoon intestinalis (strain ATCC 50506)</name>
    <name type="common">Microsporidian parasite</name>
    <name type="synonym">Septata intestinalis</name>
    <dbReference type="NCBI Taxonomy" id="876142"/>
    <lineage>
        <taxon>Eukaryota</taxon>
        <taxon>Fungi</taxon>
        <taxon>Fungi incertae sedis</taxon>
        <taxon>Microsporidia</taxon>
        <taxon>Unikaryonidae</taxon>
        <taxon>Encephalitozoon</taxon>
    </lineage>
</organism>
<protein>
    <submittedName>
        <fullName evidence="1">Uncharacterized protein</fullName>
    </submittedName>
</protein>